<dbReference type="EMBL" id="CP011312">
    <property type="protein sequence ID" value="AKE41196.1"/>
    <property type="molecule type" value="Genomic_DNA"/>
</dbReference>
<proteinExistence type="predicted"/>
<dbReference type="Proteomes" id="UP000271380">
    <property type="component" value="Chromosome"/>
</dbReference>
<evidence type="ECO:0000313" key="3">
    <source>
        <dbReference type="EMBL" id="VEH08472.1"/>
    </source>
</evidence>
<reference evidence="2 4" key="1">
    <citation type="journal article" date="2015" name="Genome Announc.">
        <title>Complete Genome Sequence of Corynebacterium kutscheri DSM 20755, a Corynebacterial Type Strain with Remarkably Low G+C Content of Chromosomal DNA.</title>
        <authorList>
            <person name="Ruckert C."/>
            <person name="Albersmeier A."/>
            <person name="Winkler A."/>
            <person name="Tauch A."/>
        </authorList>
    </citation>
    <scope>NUCLEOTIDE SEQUENCE [LARGE SCALE GENOMIC DNA]</scope>
    <source>
        <strain evidence="2 4">DSM 20755</strain>
    </source>
</reference>
<keyword evidence="1" id="KW-1133">Transmembrane helix</keyword>
<dbReference type="PANTHER" id="PTHR35335">
    <property type="entry name" value="UPF0716 PROTEIN FXSA"/>
    <property type="match status" value="1"/>
</dbReference>
<evidence type="ECO:0000313" key="5">
    <source>
        <dbReference type="Proteomes" id="UP000271380"/>
    </source>
</evidence>
<keyword evidence="1" id="KW-0812">Transmembrane</keyword>
<dbReference type="PANTHER" id="PTHR35335:SF1">
    <property type="entry name" value="UPF0716 PROTEIN FXSA"/>
    <property type="match status" value="1"/>
</dbReference>
<dbReference type="HOGENOM" id="CLU_085083_3_0_11"/>
<protein>
    <submittedName>
        <fullName evidence="3">FxsA</fullName>
    </submittedName>
    <submittedName>
        <fullName evidence="2">Protein affecting phage T7 exclusion by the F plasmid</fullName>
    </submittedName>
</protein>
<accession>A0A0F6TDF2</accession>
<gene>
    <name evidence="2" type="primary">fxsA</name>
    <name evidence="3" type="ORF">NCTC949_01586</name>
    <name evidence="2" type="ORF">UL82_05100</name>
</gene>
<name>A0A0F6TDF2_9CORY</name>
<evidence type="ECO:0000256" key="1">
    <source>
        <dbReference type="SAM" id="Phobius"/>
    </source>
</evidence>
<reference evidence="3 5" key="2">
    <citation type="submission" date="2018-12" db="EMBL/GenBank/DDBJ databases">
        <authorList>
            <consortium name="Pathogen Informatics"/>
        </authorList>
    </citation>
    <scope>NUCLEOTIDE SEQUENCE [LARGE SCALE GENOMIC DNA]</scope>
    <source>
        <strain evidence="3 5">NCTC949</strain>
    </source>
</reference>
<keyword evidence="1" id="KW-0472">Membrane</keyword>
<feature type="transmembrane region" description="Helical" evidence="1">
    <location>
        <begin position="69"/>
        <end position="95"/>
    </location>
</feature>
<dbReference type="AlphaFoldDB" id="A0A0F6TDF2"/>
<dbReference type="Proteomes" id="UP000033457">
    <property type="component" value="Chromosome"/>
</dbReference>
<organism evidence="2 4">
    <name type="scientific">Corynebacterium kutscheri</name>
    <dbReference type="NCBI Taxonomy" id="35755"/>
    <lineage>
        <taxon>Bacteria</taxon>
        <taxon>Bacillati</taxon>
        <taxon>Actinomycetota</taxon>
        <taxon>Actinomycetes</taxon>
        <taxon>Mycobacteriales</taxon>
        <taxon>Corynebacteriaceae</taxon>
        <taxon>Corynebacterium</taxon>
    </lineage>
</organism>
<dbReference type="OrthoDB" id="4422778at2"/>
<dbReference type="InterPro" id="IPR007313">
    <property type="entry name" value="FxsA"/>
</dbReference>
<dbReference type="EMBL" id="LR134377">
    <property type="protein sequence ID" value="VEH08472.1"/>
    <property type="molecule type" value="Genomic_DNA"/>
</dbReference>
<evidence type="ECO:0000313" key="2">
    <source>
        <dbReference type="EMBL" id="AKE41196.1"/>
    </source>
</evidence>
<dbReference type="RefSeq" id="WP_046439355.1">
    <property type="nucleotide sequence ID" value="NZ_CP011312.1"/>
</dbReference>
<evidence type="ECO:0000313" key="4">
    <source>
        <dbReference type="Proteomes" id="UP000033457"/>
    </source>
</evidence>
<feature type="transmembrane region" description="Helical" evidence="1">
    <location>
        <begin position="31"/>
        <end position="49"/>
    </location>
</feature>
<keyword evidence="4" id="KW-1185">Reference proteome</keyword>
<dbReference type="GO" id="GO:0016020">
    <property type="term" value="C:membrane"/>
    <property type="evidence" value="ECO:0007669"/>
    <property type="project" value="InterPro"/>
</dbReference>
<feature type="transmembrane region" description="Helical" evidence="1">
    <location>
        <begin position="6"/>
        <end position="24"/>
    </location>
</feature>
<dbReference type="STRING" id="35755.UL82_05100"/>
<dbReference type="Pfam" id="PF04186">
    <property type="entry name" value="FxsA"/>
    <property type="match status" value="1"/>
</dbReference>
<dbReference type="KEGG" id="cku:UL82_05100"/>
<sequence length="172" mass="18581">MRLLAVFPYVLIETLAFWGVASWLGVGKALLLLLGFFFGGLFIAAWQMNGIARKAVEGKQGPGQTVGDLGLIAAGAMAVALPGFVSSILGLLLIIPPTRSIIRSVLARKLRALVEDFGMRSYQAANMNRPRANFGSFNEDFSSPHASAQVIDEQEIQQWSKNVSPDDFSKPA</sequence>
<dbReference type="NCBIfam" id="NF008528">
    <property type="entry name" value="PRK11463.1-2"/>
    <property type="match status" value="1"/>
</dbReference>